<dbReference type="Proteomes" id="UP000002059">
    <property type="component" value="Partially assembled WGS sequence"/>
</dbReference>
<sequence length="118" mass="12459">MAFPVAETGRLLLRLRSAAPTAAKPHRLYKPAPLHPPRPHSTTLTHAHPPGSSTISHPSSPGPMLRSLHSFVFGSLYDPSVIGHSISISDHALVQGAFVTSAVEVLLCSLSVALTCIL</sequence>
<dbReference type="GeneID" id="9097491"/>
<dbReference type="EMBL" id="KN294000">
    <property type="protein sequence ID" value="EEH41963.2"/>
    <property type="molecule type" value="Genomic_DNA"/>
</dbReference>
<dbReference type="HOGENOM" id="CLU_2073866_0_0_1"/>
<organism evidence="2 3">
    <name type="scientific">Paracoccidioides lutzii (strain ATCC MYA-826 / Pb01)</name>
    <name type="common">Paracoccidioides brasiliensis</name>
    <dbReference type="NCBI Taxonomy" id="502779"/>
    <lineage>
        <taxon>Eukaryota</taxon>
        <taxon>Fungi</taxon>
        <taxon>Dikarya</taxon>
        <taxon>Ascomycota</taxon>
        <taxon>Pezizomycotina</taxon>
        <taxon>Eurotiomycetes</taxon>
        <taxon>Eurotiomycetidae</taxon>
        <taxon>Onygenales</taxon>
        <taxon>Ajellomycetaceae</taxon>
        <taxon>Paracoccidioides</taxon>
    </lineage>
</organism>
<accession>C1GZE0</accession>
<dbReference type="VEuPathDB" id="FungiDB:PAAG_03884"/>
<name>C1GZE0_PARBA</name>
<feature type="region of interest" description="Disordered" evidence="1">
    <location>
        <begin position="26"/>
        <end position="62"/>
    </location>
</feature>
<reference evidence="2 3" key="1">
    <citation type="journal article" date="2011" name="PLoS Genet.">
        <title>Comparative genomic analysis of human fungal pathogens causing paracoccidioidomycosis.</title>
        <authorList>
            <person name="Desjardins C.A."/>
            <person name="Champion M.D."/>
            <person name="Holder J.W."/>
            <person name="Muszewska A."/>
            <person name="Goldberg J."/>
            <person name="Bailao A.M."/>
            <person name="Brigido M.M."/>
            <person name="Ferreira M.E."/>
            <person name="Garcia A.M."/>
            <person name="Grynberg M."/>
            <person name="Gujja S."/>
            <person name="Heiman D.I."/>
            <person name="Henn M.R."/>
            <person name="Kodira C.D."/>
            <person name="Leon-Narvaez H."/>
            <person name="Longo L.V."/>
            <person name="Ma L.J."/>
            <person name="Malavazi I."/>
            <person name="Matsuo A.L."/>
            <person name="Morais F.V."/>
            <person name="Pereira M."/>
            <person name="Rodriguez-Brito S."/>
            <person name="Sakthikumar S."/>
            <person name="Salem-Izacc S.M."/>
            <person name="Sykes S.M."/>
            <person name="Teixeira M.M."/>
            <person name="Vallejo M.C."/>
            <person name="Walter M.E."/>
            <person name="Yandava C."/>
            <person name="Young S."/>
            <person name="Zeng Q."/>
            <person name="Zucker J."/>
            <person name="Felipe M.S."/>
            <person name="Goldman G.H."/>
            <person name="Haas B.J."/>
            <person name="McEwen J.G."/>
            <person name="Nino-Vega G."/>
            <person name="Puccia R."/>
            <person name="San-Blas G."/>
            <person name="Soares C.M."/>
            <person name="Birren B.W."/>
            <person name="Cuomo C.A."/>
        </authorList>
    </citation>
    <scope>NUCLEOTIDE SEQUENCE [LARGE SCALE GENOMIC DNA]</scope>
    <source>
        <strain evidence="3">ATCC MYA-826 / Pb01</strain>
    </source>
</reference>
<dbReference type="RefSeq" id="XP_015702181.1">
    <property type="nucleotide sequence ID" value="XM_015845092.1"/>
</dbReference>
<feature type="compositionally biased region" description="Polar residues" evidence="1">
    <location>
        <begin position="40"/>
        <end position="59"/>
    </location>
</feature>
<protein>
    <submittedName>
        <fullName evidence="2">Uncharacterized protein</fullName>
    </submittedName>
</protein>
<dbReference type="AlphaFoldDB" id="C1GZE0"/>
<dbReference type="KEGG" id="pbl:PAAG_03884"/>
<proteinExistence type="predicted"/>
<evidence type="ECO:0000313" key="3">
    <source>
        <dbReference type="Proteomes" id="UP000002059"/>
    </source>
</evidence>
<keyword evidence="3" id="KW-1185">Reference proteome</keyword>
<gene>
    <name evidence="2" type="ORF">PAAG_03884</name>
</gene>
<evidence type="ECO:0000313" key="2">
    <source>
        <dbReference type="EMBL" id="EEH41963.2"/>
    </source>
</evidence>
<evidence type="ECO:0000256" key="1">
    <source>
        <dbReference type="SAM" id="MobiDB-lite"/>
    </source>
</evidence>